<protein>
    <submittedName>
        <fullName evidence="1">Uncharacterized protein</fullName>
    </submittedName>
</protein>
<accession>A0A0E0A4G4</accession>
<reference evidence="1" key="1">
    <citation type="submission" date="2015-04" db="UniProtKB">
        <authorList>
            <consortium name="EnsemblPlants"/>
        </authorList>
    </citation>
    <scope>IDENTIFICATION</scope>
</reference>
<dbReference type="Proteomes" id="UP000026961">
    <property type="component" value="Chromosome 6"/>
</dbReference>
<sequence>SQIGAERLCSQPQPQPQVSSYHRCNTYAKIERTGGDEPEGGGGGGWRGRGCGIGSGGIFLGGRQRRRRLYRERTFKEFRKGNHSEERVWIGFWARRILTIFWTSAQLSTFWAWA</sequence>
<reference evidence="1" key="2">
    <citation type="submission" date="2018-05" db="EMBL/GenBank/DDBJ databases">
        <title>OgluRS3 (Oryza glumaepatula Reference Sequence Version 3).</title>
        <authorList>
            <person name="Zhang J."/>
            <person name="Kudrna D."/>
            <person name="Lee S."/>
            <person name="Talag J."/>
            <person name="Welchert J."/>
            <person name="Wing R.A."/>
        </authorList>
    </citation>
    <scope>NUCLEOTIDE SEQUENCE [LARGE SCALE GENOMIC DNA]</scope>
</reference>
<evidence type="ECO:0000313" key="1">
    <source>
        <dbReference type="EnsemblPlants" id="OGLUM06G01710.4"/>
    </source>
</evidence>
<dbReference type="HOGENOM" id="CLU_2127485_0_0_1"/>
<organism evidence="1">
    <name type="scientific">Oryza glumipatula</name>
    <dbReference type="NCBI Taxonomy" id="40148"/>
    <lineage>
        <taxon>Eukaryota</taxon>
        <taxon>Viridiplantae</taxon>
        <taxon>Streptophyta</taxon>
        <taxon>Embryophyta</taxon>
        <taxon>Tracheophyta</taxon>
        <taxon>Spermatophyta</taxon>
        <taxon>Magnoliopsida</taxon>
        <taxon>Liliopsida</taxon>
        <taxon>Poales</taxon>
        <taxon>Poaceae</taxon>
        <taxon>BOP clade</taxon>
        <taxon>Oryzoideae</taxon>
        <taxon>Oryzeae</taxon>
        <taxon>Oryzinae</taxon>
        <taxon>Oryza</taxon>
    </lineage>
</organism>
<proteinExistence type="predicted"/>
<dbReference type="AlphaFoldDB" id="A0A0E0A4G4"/>
<keyword evidence="2" id="KW-1185">Reference proteome</keyword>
<dbReference type="EnsemblPlants" id="OGLUM06G01710.4">
    <property type="protein sequence ID" value="OGLUM06G01710.4"/>
    <property type="gene ID" value="OGLUM06G01710"/>
</dbReference>
<evidence type="ECO:0000313" key="2">
    <source>
        <dbReference type="Proteomes" id="UP000026961"/>
    </source>
</evidence>
<dbReference type="Gramene" id="OGLUM06G01710.4">
    <property type="protein sequence ID" value="OGLUM06G01710.4"/>
    <property type="gene ID" value="OGLUM06G01710"/>
</dbReference>
<name>A0A0E0A4G4_9ORYZ</name>